<dbReference type="AlphaFoldDB" id="A0A398BQZ5"/>
<dbReference type="EMBL" id="QXXQ01000014">
    <property type="protein sequence ID" value="RID90320.1"/>
    <property type="molecule type" value="Genomic_DNA"/>
</dbReference>
<protein>
    <recommendedName>
        <fullName evidence="3">Sulfotransferase family protein</fullName>
    </recommendedName>
</protein>
<keyword evidence="2" id="KW-1185">Reference proteome</keyword>
<dbReference type="InterPro" id="IPR027417">
    <property type="entry name" value="P-loop_NTPase"/>
</dbReference>
<accession>A0A398BQZ5</accession>
<sequence>MTDRPRLIVHIGAGKTGSSSIQLTLSNNAAALAAQGVKYLGLMLEHAVTQTGRDWQRTPGSPAFFAGAEPPANHAQDLERILSDELAAASDAGLHTLIWSNEWMYSRHDRVLEALLRLRAAGHPVQVICYLRRHDKWVQSAYTQWGLKNKTYPGPIRPYGAWKQGRSFAQMPAVQPWIDAFGLDCLLFNFDAVGDVVTHFNARLGLTGLVPENDNISPDAAELAAWSVYNNRFDEVIAAGRFPQLLQPTLAQDALKARLPPLDALMPTPEDLARVVEENAADIAALNAAFAARGEAALRFDSPARQSQHPAPWEMDQFMLKMIFALQEQIMGLRARLARAEAALAQEGKTPLPPKATPPKG</sequence>
<evidence type="ECO:0000313" key="1">
    <source>
        <dbReference type="EMBL" id="RID90320.1"/>
    </source>
</evidence>
<evidence type="ECO:0008006" key="3">
    <source>
        <dbReference type="Google" id="ProtNLM"/>
    </source>
</evidence>
<reference evidence="1 2" key="1">
    <citation type="submission" date="2018-09" db="EMBL/GenBank/DDBJ databases">
        <title>Gemmobacter lutimaris sp. nov., a marine bacterium isolated from tidal flat.</title>
        <authorList>
            <person name="Lee D.W."/>
            <person name="Yoo Y."/>
            <person name="Kim J.-J."/>
            <person name="Kim B.S."/>
        </authorList>
    </citation>
    <scope>NUCLEOTIDE SEQUENCE [LARGE SCALE GENOMIC DNA]</scope>
    <source>
        <strain evidence="1 2">YJ-T1-11</strain>
    </source>
</reference>
<name>A0A398BQZ5_9RHOB</name>
<organism evidence="1 2">
    <name type="scientific">Gemmobacter lutimaris</name>
    <dbReference type="NCBI Taxonomy" id="2306023"/>
    <lineage>
        <taxon>Bacteria</taxon>
        <taxon>Pseudomonadati</taxon>
        <taxon>Pseudomonadota</taxon>
        <taxon>Alphaproteobacteria</taxon>
        <taxon>Rhodobacterales</taxon>
        <taxon>Paracoccaceae</taxon>
        <taxon>Gemmobacter</taxon>
    </lineage>
</organism>
<evidence type="ECO:0000313" key="2">
    <source>
        <dbReference type="Proteomes" id="UP000266649"/>
    </source>
</evidence>
<proteinExistence type="predicted"/>
<gene>
    <name evidence="1" type="ORF">D2N39_18310</name>
</gene>
<dbReference type="Proteomes" id="UP000266649">
    <property type="component" value="Unassembled WGS sequence"/>
</dbReference>
<dbReference type="RefSeq" id="WP_119136223.1">
    <property type="nucleotide sequence ID" value="NZ_QXXQ01000014.1"/>
</dbReference>
<comment type="caution">
    <text evidence="1">The sequence shown here is derived from an EMBL/GenBank/DDBJ whole genome shotgun (WGS) entry which is preliminary data.</text>
</comment>
<dbReference type="OrthoDB" id="7540582at2"/>
<dbReference type="SUPFAM" id="SSF52540">
    <property type="entry name" value="P-loop containing nucleoside triphosphate hydrolases"/>
    <property type="match status" value="1"/>
</dbReference>